<evidence type="ECO:0000313" key="2">
    <source>
        <dbReference type="EMBL" id="MFC5849445.1"/>
    </source>
</evidence>
<feature type="region of interest" description="Disordered" evidence="1">
    <location>
        <begin position="111"/>
        <end position="142"/>
    </location>
</feature>
<dbReference type="Proteomes" id="UP001595979">
    <property type="component" value="Unassembled WGS sequence"/>
</dbReference>
<reference evidence="3" key="1">
    <citation type="journal article" date="2019" name="Int. J. Syst. Evol. Microbiol.">
        <title>The Global Catalogue of Microorganisms (GCM) 10K type strain sequencing project: providing services to taxonomists for standard genome sequencing and annotation.</title>
        <authorList>
            <consortium name="The Broad Institute Genomics Platform"/>
            <consortium name="The Broad Institute Genome Sequencing Center for Infectious Disease"/>
            <person name="Wu L."/>
            <person name="Ma J."/>
        </authorList>
    </citation>
    <scope>NUCLEOTIDE SEQUENCE [LARGE SCALE GENOMIC DNA]</scope>
    <source>
        <strain evidence="3">CGMCC 1.15053</strain>
    </source>
</reference>
<evidence type="ECO:0000256" key="1">
    <source>
        <dbReference type="SAM" id="MobiDB-lite"/>
    </source>
</evidence>
<keyword evidence="3" id="KW-1185">Reference proteome</keyword>
<comment type="caution">
    <text evidence="2">The sequence shown here is derived from an EMBL/GenBank/DDBJ whole genome shotgun (WGS) entry which is preliminary data.</text>
</comment>
<name>A0ABW1DMV7_9DEIO</name>
<organism evidence="2 3">
    <name type="scientific">Deinococcus petrolearius</name>
    <dbReference type="NCBI Taxonomy" id="1751295"/>
    <lineage>
        <taxon>Bacteria</taxon>
        <taxon>Thermotogati</taxon>
        <taxon>Deinococcota</taxon>
        <taxon>Deinococci</taxon>
        <taxon>Deinococcales</taxon>
        <taxon>Deinococcaceae</taxon>
        <taxon>Deinococcus</taxon>
    </lineage>
</organism>
<sequence length="142" mass="15979">MTRRRKQHEFITLTEIFQTVKDSASQPHFLALYRRAAQENLFVGIPLEETFTVADQKVPDELIRSSAQLKKWMDELPINIKLHRLEAGEDVGFTREEAMRHYNEIARLKAQRGAARAAPKKGSLGKAATPPQPALQGSADAD</sequence>
<evidence type="ECO:0000313" key="3">
    <source>
        <dbReference type="Proteomes" id="UP001595979"/>
    </source>
</evidence>
<protein>
    <submittedName>
        <fullName evidence="2">Uncharacterized protein</fullName>
    </submittedName>
</protein>
<dbReference type="EMBL" id="JBHSOH010000020">
    <property type="protein sequence ID" value="MFC5849445.1"/>
    <property type="molecule type" value="Genomic_DNA"/>
</dbReference>
<proteinExistence type="predicted"/>
<accession>A0ABW1DMV7</accession>
<gene>
    <name evidence="2" type="ORF">ACFPQ6_14120</name>
</gene>
<dbReference type="RefSeq" id="WP_380050594.1">
    <property type="nucleotide sequence ID" value="NZ_JBHSOH010000020.1"/>
</dbReference>